<accession>B3MG21</accession>
<dbReference type="HOGENOM" id="CLU_2322758_0_0_1"/>
<name>B3MG21_DROAN</name>
<evidence type="ECO:0000256" key="2">
    <source>
        <dbReference type="ARBA" id="ARBA00024195"/>
    </source>
</evidence>
<dbReference type="InterPro" id="IPR043504">
    <property type="entry name" value="Peptidase_S1_PA_chymotrypsin"/>
</dbReference>
<evidence type="ECO:0000259" key="4">
    <source>
        <dbReference type="PROSITE" id="PS50240"/>
    </source>
</evidence>
<keyword evidence="6" id="KW-1185">Reference proteome</keyword>
<dbReference type="InterPro" id="IPR001254">
    <property type="entry name" value="Trypsin_dom"/>
</dbReference>
<protein>
    <recommendedName>
        <fullName evidence="4">Peptidase S1 domain-containing protein</fullName>
    </recommendedName>
</protein>
<dbReference type="GO" id="GO:0004252">
    <property type="term" value="F:serine-type endopeptidase activity"/>
    <property type="evidence" value="ECO:0007669"/>
    <property type="project" value="InterPro"/>
</dbReference>
<dbReference type="GO" id="GO:0006508">
    <property type="term" value="P:proteolysis"/>
    <property type="evidence" value="ECO:0007669"/>
    <property type="project" value="InterPro"/>
</dbReference>
<dbReference type="PANTHER" id="PTHR24256">
    <property type="entry name" value="TRYPTASE-RELATED"/>
    <property type="match status" value="1"/>
</dbReference>
<evidence type="ECO:0000256" key="3">
    <source>
        <dbReference type="SAM" id="MobiDB-lite"/>
    </source>
</evidence>
<dbReference type="InParanoid" id="B3MG21"/>
<dbReference type="SUPFAM" id="SSF50494">
    <property type="entry name" value="Trypsin-like serine proteases"/>
    <property type="match status" value="1"/>
</dbReference>
<evidence type="ECO:0000313" key="6">
    <source>
        <dbReference type="Proteomes" id="UP000007801"/>
    </source>
</evidence>
<sequence>MEELSSSPQPTTPPPRKVPSAKGGTFLMTPLPMNDNQFKHCGWSNPRGLDSDLRHSQDEAHPAEFRWVIALFYQKILFGGGTLVAPGVVLTAAHVTEGKSLADIVVRAGDWDLESNRQSFKKQERTIVRILRHEAFQVETGANNLALLFLNWPFQLGDHIGTLCLPNLGKSPKIEERCYLVGWGKRKFLDDRFTILKKIELPVVNKNMCPLQVPDSVICAGGDRDNNVCTVDGGSAVVCSLKGNPNLFEQIGIVSFGVQCGTENVPAVYTDVSHFREWINYNLNRVQLEIRLTYHWTPRLPVLEVT</sequence>
<dbReference type="EMBL" id="CH902619">
    <property type="protein sequence ID" value="EDV36716.2"/>
    <property type="molecule type" value="Genomic_DNA"/>
</dbReference>
<dbReference type="STRING" id="7217.B3MG21"/>
<dbReference type="Pfam" id="PF00089">
    <property type="entry name" value="Trypsin"/>
    <property type="match status" value="1"/>
</dbReference>
<dbReference type="eggNOG" id="KOG3627">
    <property type="taxonomic scope" value="Eukaryota"/>
</dbReference>
<gene>
    <name evidence="5" type="primary">Dana\GF19830</name>
    <name evidence="5" type="synonym">dana_GLEANR_22236</name>
    <name evidence="5" type="ORF">GF19830</name>
</gene>
<organism evidence="5 6">
    <name type="scientific">Drosophila ananassae</name>
    <name type="common">Fruit fly</name>
    <dbReference type="NCBI Taxonomy" id="7217"/>
    <lineage>
        <taxon>Eukaryota</taxon>
        <taxon>Metazoa</taxon>
        <taxon>Ecdysozoa</taxon>
        <taxon>Arthropoda</taxon>
        <taxon>Hexapoda</taxon>
        <taxon>Insecta</taxon>
        <taxon>Pterygota</taxon>
        <taxon>Neoptera</taxon>
        <taxon>Endopterygota</taxon>
        <taxon>Diptera</taxon>
        <taxon>Brachycera</taxon>
        <taxon>Muscomorpha</taxon>
        <taxon>Ephydroidea</taxon>
        <taxon>Drosophilidae</taxon>
        <taxon>Drosophila</taxon>
        <taxon>Sophophora</taxon>
    </lineage>
</organism>
<feature type="region of interest" description="Disordered" evidence="3">
    <location>
        <begin position="1"/>
        <end position="25"/>
    </location>
</feature>
<dbReference type="InterPro" id="IPR009003">
    <property type="entry name" value="Peptidase_S1_PA"/>
</dbReference>
<proteinExistence type="inferred from homology"/>
<dbReference type="CDD" id="cd00190">
    <property type="entry name" value="Tryp_SPc"/>
    <property type="match status" value="1"/>
</dbReference>
<reference evidence="5 6" key="1">
    <citation type="journal article" date="2007" name="Nature">
        <title>Evolution of genes and genomes on the Drosophila phylogeny.</title>
        <authorList>
            <consortium name="Drosophila 12 Genomes Consortium"/>
            <person name="Clark A.G."/>
            <person name="Eisen M.B."/>
            <person name="Smith D.R."/>
            <person name="Bergman C.M."/>
            <person name="Oliver B."/>
            <person name="Markow T.A."/>
            <person name="Kaufman T.C."/>
            <person name="Kellis M."/>
            <person name="Gelbart W."/>
            <person name="Iyer V.N."/>
            <person name="Pollard D.A."/>
            <person name="Sackton T.B."/>
            <person name="Larracuente A.M."/>
            <person name="Singh N.D."/>
            <person name="Abad J.P."/>
            <person name="Abt D.N."/>
            <person name="Adryan B."/>
            <person name="Aguade M."/>
            <person name="Akashi H."/>
            <person name="Anderson W.W."/>
            <person name="Aquadro C.F."/>
            <person name="Ardell D.H."/>
            <person name="Arguello R."/>
            <person name="Artieri C.G."/>
            <person name="Barbash D.A."/>
            <person name="Barker D."/>
            <person name="Barsanti P."/>
            <person name="Batterham P."/>
            <person name="Batzoglou S."/>
            <person name="Begun D."/>
            <person name="Bhutkar A."/>
            <person name="Blanco E."/>
            <person name="Bosak S.A."/>
            <person name="Bradley R.K."/>
            <person name="Brand A.D."/>
            <person name="Brent M.R."/>
            <person name="Brooks A.N."/>
            <person name="Brown R.H."/>
            <person name="Butlin R.K."/>
            <person name="Caggese C."/>
            <person name="Calvi B.R."/>
            <person name="Bernardo de Carvalho A."/>
            <person name="Caspi A."/>
            <person name="Castrezana S."/>
            <person name="Celniker S.E."/>
            <person name="Chang J.L."/>
            <person name="Chapple C."/>
            <person name="Chatterji S."/>
            <person name="Chinwalla A."/>
            <person name="Civetta A."/>
            <person name="Clifton S.W."/>
            <person name="Comeron J.M."/>
            <person name="Costello J.C."/>
            <person name="Coyne J.A."/>
            <person name="Daub J."/>
            <person name="David R.G."/>
            <person name="Delcher A.L."/>
            <person name="Delehaunty K."/>
            <person name="Do C.B."/>
            <person name="Ebling H."/>
            <person name="Edwards K."/>
            <person name="Eickbush T."/>
            <person name="Evans J.D."/>
            <person name="Filipski A."/>
            <person name="Findeiss S."/>
            <person name="Freyhult E."/>
            <person name="Fulton L."/>
            <person name="Fulton R."/>
            <person name="Garcia A.C."/>
            <person name="Gardiner A."/>
            <person name="Garfield D.A."/>
            <person name="Garvin B.E."/>
            <person name="Gibson G."/>
            <person name="Gilbert D."/>
            <person name="Gnerre S."/>
            <person name="Godfrey J."/>
            <person name="Good R."/>
            <person name="Gotea V."/>
            <person name="Gravely B."/>
            <person name="Greenberg A.J."/>
            <person name="Griffiths-Jones S."/>
            <person name="Gross S."/>
            <person name="Guigo R."/>
            <person name="Gustafson E.A."/>
            <person name="Haerty W."/>
            <person name="Hahn M.W."/>
            <person name="Halligan D.L."/>
            <person name="Halpern A.L."/>
            <person name="Halter G.M."/>
            <person name="Han M.V."/>
            <person name="Heger A."/>
            <person name="Hillier L."/>
            <person name="Hinrichs A.S."/>
            <person name="Holmes I."/>
            <person name="Hoskins R.A."/>
            <person name="Hubisz M.J."/>
            <person name="Hultmark D."/>
            <person name="Huntley M.A."/>
            <person name="Jaffe D.B."/>
            <person name="Jagadeeshan S."/>
            <person name="Jeck W.R."/>
            <person name="Johnson J."/>
            <person name="Jones C.D."/>
            <person name="Jordan W.C."/>
            <person name="Karpen G.H."/>
            <person name="Kataoka E."/>
            <person name="Keightley P.D."/>
            <person name="Kheradpour P."/>
            <person name="Kirkness E.F."/>
            <person name="Koerich L.B."/>
            <person name="Kristiansen K."/>
            <person name="Kudrna D."/>
            <person name="Kulathinal R.J."/>
            <person name="Kumar S."/>
            <person name="Kwok R."/>
            <person name="Lander E."/>
            <person name="Langley C.H."/>
            <person name="Lapoint R."/>
            <person name="Lazzaro B.P."/>
            <person name="Lee S.J."/>
            <person name="Levesque L."/>
            <person name="Li R."/>
            <person name="Lin C.F."/>
            <person name="Lin M.F."/>
            <person name="Lindblad-Toh K."/>
            <person name="Llopart A."/>
            <person name="Long M."/>
            <person name="Low L."/>
            <person name="Lozovsky E."/>
            <person name="Lu J."/>
            <person name="Luo M."/>
            <person name="Machado C.A."/>
            <person name="Makalowski W."/>
            <person name="Marzo M."/>
            <person name="Matsuda M."/>
            <person name="Matzkin L."/>
            <person name="McAllister B."/>
            <person name="McBride C.S."/>
            <person name="McKernan B."/>
            <person name="McKernan K."/>
            <person name="Mendez-Lago M."/>
            <person name="Minx P."/>
            <person name="Mollenhauer M.U."/>
            <person name="Montooth K."/>
            <person name="Mount S.M."/>
            <person name="Mu X."/>
            <person name="Myers E."/>
            <person name="Negre B."/>
            <person name="Newfeld S."/>
            <person name="Nielsen R."/>
            <person name="Noor M.A."/>
            <person name="O'Grady P."/>
            <person name="Pachter L."/>
            <person name="Papaceit M."/>
            <person name="Parisi M.J."/>
            <person name="Parisi M."/>
            <person name="Parts L."/>
            <person name="Pedersen J.S."/>
            <person name="Pesole G."/>
            <person name="Phillippy A.M."/>
            <person name="Ponting C.P."/>
            <person name="Pop M."/>
            <person name="Porcelli D."/>
            <person name="Powell J.R."/>
            <person name="Prohaska S."/>
            <person name="Pruitt K."/>
            <person name="Puig M."/>
            <person name="Quesneville H."/>
            <person name="Ram K.R."/>
            <person name="Rand D."/>
            <person name="Rasmussen M.D."/>
            <person name="Reed L.K."/>
            <person name="Reenan R."/>
            <person name="Reily A."/>
            <person name="Remington K.A."/>
            <person name="Rieger T.T."/>
            <person name="Ritchie M.G."/>
            <person name="Robin C."/>
            <person name="Rogers Y.H."/>
            <person name="Rohde C."/>
            <person name="Rozas J."/>
            <person name="Rubenfield M.J."/>
            <person name="Ruiz A."/>
            <person name="Russo S."/>
            <person name="Salzberg S.L."/>
            <person name="Sanchez-Gracia A."/>
            <person name="Saranga D.J."/>
            <person name="Sato H."/>
            <person name="Schaeffer S.W."/>
            <person name="Schatz M.C."/>
            <person name="Schlenke T."/>
            <person name="Schwartz R."/>
            <person name="Segarra C."/>
            <person name="Singh R.S."/>
            <person name="Sirot L."/>
            <person name="Sirota M."/>
            <person name="Sisneros N.B."/>
            <person name="Smith C.D."/>
            <person name="Smith T.F."/>
            <person name="Spieth J."/>
            <person name="Stage D.E."/>
            <person name="Stark A."/>
            <person name="Stephan W."/>
            <person name="Strausberg R.L."/>
            <person name="Strempel S."/>
            <person name="Sturgill D."/>
            <person name="Sutton G."/>
            <person name="Sutton G.G."/>
            <person name="Tao W."/>
            <person name="Teichmann S."/>
            <person name="Tobari Y.N."/>
            <person name="Tomimura Y."/>
            <person name="Tsolas J.M."/>
            <person name="Valente V.L."/>
            <person name="Venter E."/>
            <person name="Venter J.C."/>
            <person name="Vicario S."/>
            <person name="Vieira F.G."/>
            <person name="Vilella A.J."/>
            <person name="Villasante A."/>
            <person name="Walenz B."/>
            <person name="Wang J."/>
            <person name="Wasserman M."/>
            <person name="Watts T."/>
            <person name="Wilson D."/>
            <person name="Wilson R.K."/>
            <person name="Wing R.A."/>
            <person name="Wolfner M.F."/>
            <person name="Wong A."/>
            <person name="Wong G.K."/>
            <person name="Wu C.I."/>
            <person name="Wu G."/>
            <person name="Yamamoto D."/>
            <person name="Yang H.P."/>
            <person name="Yang S.P."/>
            <person name="Yorke J.A."/>
            <person name="Yoshida K."/>
            <person name="Zdobnov E."/>
            <person name="Zhang P."/>
            <person name="Zhang Y."/>
            <person name="Zimin A.V."/>
            <person name="Baldwin J."/>
            <person name="Abdouelleil A."/>
            <person name="Abdulkadir J."/>
            <person name="Abebe A."/>
            <person name="Abera B."/>
            <person name="Abreu J."/>
            <person name="Acer S.C."/>
            <person name="Aftuck L."/>
            <person name="Alexander A."/>
            <person name="An P."/>
            <person name="Anderson E."/>
            <person name="Anderson S."/>
            <person name="Arachi H."/>
            <person name="Azer M."/>
            <person name="Bachantsang P."/>
            <person name="Barry A."/>
            <person name="Bayul T."/>
            <person name="Berlin A."/>
            <person name="Bessette D."/>
            <person name="Bloom T."/>
            <person name="Blye J."/>
            <person name="Boguslavskiy L."/>
            <person name="Bonnet C."/>
            <person name="Boukhgalter B."/>
            <person name="Bourzgui I."/>
            <person name="Brown A."/>
            <person name="Cahill P."/>
            <person name="Channer S."/>
            <person name="Cheshatsang Y."/>
            <person name="Chuda L."/>
            <person name="Citroen M."/>
            <person name="Collymore A."/>
            <person name="Cooke P."/>
            <person name="Costello M."/>
            <person name="D'Aco K."/>
            <person name="Daza R."/>
            <person name="De Haan G."/>
            <person name="DeGray S."/>
            <person name="DeMaso C."/>
            <person name="Dhargay N."/>
            <person name="Dooley K."/>
            <person name="Dooley E."/>
            <person name="Doricent M."/>
            <person name="Dorje P."/>
            <person name="Dorjee K."/>
            <person name="Dupes A."/>
            <person name="Elong R."/>
            <person name="Falk J."/>
            <person name="Farina A."/>
            <person name="Faro S."/>
            <person name="Ferguson D."/>
            <person name="Fisher S."/>
            <person name="Foley C.D."/>
            <person name="Franke A."/>
            <person name="Friedrich D."/>
            <person name="Gadbois L."/>
            <person name="Gearin G."/>
            <person name="Gearin C.R."/>
            <person name="Giannoukos G."/>
            <person name="Goode T."/>
            <person name="Graham J."/>
            <person name="Grandbois E."/>
            <person name="Grewal S."/>
            <person name="Gyaltsen K."/>
            <person name="Hafez N."/>
            <person name="Hagos B."/>
            <person name="Hall J."/>
            <person name="Henson C."/>
            <person name="Hollinger A."/>
            <person name="Honan T."/>
            <person name="Huard M.D."/>
            <person name="Hughes L."/>
            <person name="Hurhula B."/>
            <person name="Husby M.E."/>
            <person name="Kamat A."/>
            <person name="Kanga B."/>
            <person name="Kashin S."/>
            <person name="Khazanovich D."/>
            <person name="Kisner P."/>
            <person name="Lance K."/>
            <person name="Lara M."/>
            <person name="Lee W."/>
            <person name="Lennon N."/>
            <person name="Letendre F."/>
            <person name="LeVine R."/>
            <person name="Lipovsky A."/>
            <person name="Liu X."/>
            <person name="Liu J."/>
            <person name="Liu S."/>
            <person name="Lokyitsang T."/>
            <person name="Lokyitsang Y."/>
            <person name="Lubonja R."/>
            <person name="Lui A."/>
            <person name="MacDonald P."/>
            <person name="Magnisalis V."/>
            <person name="Maru K."/>
            <person name="Matthews C."/>
            <person name="McCusker W."/>
            <person name="McDonough S."/>
            <person name="Mehta T."/>
            <person name="Meldrim J."/>
            <person name="Meneus L."/>
            <person name="Mihai O."/>
            <person name="Mihalev A."/>
            <person name="Mihova T."/>
            <person name="Mittelman R."/>
            <person name="Mlenga V."/>
            <person name="Montmayeur A."/>
            <person name="Mulrain L."/>
            <person name="Navidi A."/>
            <person name="Naylor J."/>
            <person name="Negash T."/>
            <person name="Nguyen T."/>
            <person name="Nguyen N."/>
            <person name="Nicol R."/>
            <person name="Norbu C."/>
            <person name="Norbu N."/>
            <person name="Novod N."/>
            <person name="O'Neill B."/>
            <person name="Osman S."/>
            <person name="Markiewicz E."/>
            <person name="Oyono O.L."/>
            <person name="Patti C."/>
            <person name="Phunkhang P."/>
            <person name="Pierre F."/>
            <person name="Priest M."/>
            <person name="Raghuraman S."/>
            <person name="Rege F."/>
            <person name="Reyes R."/>
            <person name="Rise C."/>
            <person name="Rogov P."/>
            <person name="Ross K."/>
            <person name="Ryan E."/>
            <person name="Settipalli S."/>
            <person name="Shea T."/>
            <person name="Sherpa N."/>
            <person name="Shi L."/>
            <person name="Shih D."/>
            <person name="Sparrow T."/>
            <person name="Spaulding J."/>
            <person name="Stalker J."/>
            <person name="Stange-Thomann N."/>
            <person name="Stavropoulos S."/>
            <person name="Stone C."/>
            <person name="Strader C."/>
            <person name="Tesfaye S."/>
            <person name="Thomson T."/>
            <person name="Thoulutsang Y."/>
            <person name="Thoulutsang D."/>
            <person name="Topham K."/>
            <person name="Topping I."/>
            <person name="Tsamla T."/>
            <person name="Vassiliev H."/>
            <person name="Vo A."/>
            <person name="Wangchuk T."/>
            <person name="Wangdi T."/>
            <person name="Weiand M."/>
            <person name="Wilkinson J."/>
            <person name="Wilson A."/>
            <person name="Yadav S."/>
            <person name="Young G."/>
            <person name="Yu Q."/>
            <person name="Zembek L."/>
            <person name="Zhong D."/>
            <person name="Zimmer A."/>
            <person name="Zwirko Z."/>
            <person name="Jaffe D.B."/>
            <person name="Alvarez P."/>
            <person name="Brockman W."/>
            <person name="Butler J."/>
            <person name="Chin C."/>
            <person name="Gnerre S."/>
            <person name="Grabherr M."/>
            <person name="Kleber M."/>
            <person name="Mauceli E."/>
            <person name="MacCallum I."/>
        </authorList>
    </citation>
    <scope>NUCLEOTIDE SEQUENCE [LARGE SCALE GENOMIC DNA]</scope>
    <source>
        <strain evidence="6">Tucson 14024-0371.13</strain>
    </source>
</reference>
<feature type="domain" description="Peptidase S1" evidence="4">
    <location>
        <begin position="21"/>
        <end position="284"/>
    </location>
</feature>
<dbReference type="PROSITE" id="PS50240">
    <property type="entry name" value="TRYPSIN_DOM"/>
    <property type="match status" value="1"/>
</dbReference>
<keyword evidence="5" id="KW-0378">Hydrolase</keyword>
<dbReference type="SMART" id="SM00020">
    <property type="entry name" value="Tryp_SPc"/>
    <property type="match status" value="1"/>
</dbReference>
<dbReference type="Proteomes" id="UP000007801">
    <property type="component" value="Unassembled WGS sequence"/>
</dbReference>
<evidence type="ECO:0000256" key="1">
    <source>
        <dbReference type="ARBA" id="ARBA00023157"/>
    </source>
</evidence>
<dbReference type="KEGG" id="dan:6502573"/>
<evidence type="ECO:0000313" key="5">
    <source>
        <dbReference type="EMBL" id="EDV36716.2"/>
    </source>
</evidence>
<dbReference type="OrthoDB" id="6261922at2759"/>
<dbReference type="Gene3D" id="2.40.10.10">
    <property type="entry name" value="Trypsin-like serine proteases"/>
    <property type="match status" value="1"/>
</dbReference>
<dbReference type="AlphaFoldDB" id="B3MG21"/>
<dbReference type="InterPro" id="IPR051487">
    <property type="entry name" value="Ser/Thr_Proteases_Immune/Dev"/>
</dbReference>
<keyword evidence="1" id="KW-1015">Disulfide bond</keyword>
<comment type="similarity">
    <text evidence="2">Belongs to the peptidase S1 family. CLIP subfamily.</text>
</comment>